<evidence type="ECO:0000313" key="11">
    <source>
        <dbReference type="Proteomes" id="UP000525089"/>
    </source>
</evidence>
<keyword evidence="6" id="KW-0963">Cytoplasm</keyword>
<protein>
    <submittedName>
        <fullName evidence="10">KIFC1 protein</fullName>
    </submittedName>
</protein>
<evidence type="ECO:0000256" key="2">
    <source>
        <dbReference type="ARBA" id="ARBA00022701"/>
    </source>
</evidence>
<comment type="caution">
    <text evidence="10">The sequence shown here is derived from an EMBL/GenBank/DDBJ whole genome shotgun (WGS) entry which is preliminary data.</text>
</comment>
<dbReference type="PANTHER" id="PTHR47972">
    <property type="entry name" value="KINESIN-LIKE PROTEIN KLP-3"/>
    <property type="match status" value="1"/>
</dbReference>
<dbReference type="PROSITE" id="PS50067">
    <property type="entry name" value="KINESIN_MOTOR_2"/>
    <property type="match status" value="1"/>
</dbReference>
<evidence type="ECO:0000256" key="7">
    <source>
        <dbReference type="PROSITE-ProRule" id="PRU00283"/>
    </source>
</evidence>
<keyword evidence="2" id="KW-0493">Microtubule</keyword>
<feature type="non-terminal residue" evidence="10">
    <location>
        <position position="1"/>
    </location>
</feature>
<dbReference type="PANTHER" id="PTHR47972:SF45">
    <property type="entry name" value="PROTEIN CLARET SEGREGATIONAL"/>
    <property type="match status" value="1"/>
</dbReference>
<comment type="similarity">
    <text evidence="7">Belongs to the TRAFAC class myosin-kinesin ATPase superfamily. Kinesin family.</text>
</comment>
<keyword evidence="6" id="KW-0206">Cytoskeleton</keyword>
<dbReference type="Gene3D" id="3.40.850.10">
    <property type="entry name" value="Kinesin motor domain"/>
    <property type="match status" value="1"/>
</dbReference>
<dbReference type="EMBL" id="VYXB01006665">
    <property type="protein sequence ID" value="NWS18158.1"/>
    <property type="molecule type" value="Genomic_DNA"/>
</dbReference>
<reference evidence="10 11" key="1">
    <citation type="submission" date="2019-09" db="EMBL/GenBank/DDBJ databases">
        <title>Bird 10,000 Genomes (B10K) Project - Family phase.</title>
        <authorList>
            <person name="Zhang G."/>
        </authorList>
    </citation>
    <scope>NUCLEOTIDE SEQUENCE [LARGE SCALE GENOMIC DNA]</scope>
    <source>
        <strain evidence="10">B10K-DU-001-72</strain>
        <tissue evidence="10">Muscle</tissue>
    </source>
</reference>
<feature type="domain" description="Kinesin motor" evidence="9">
    <location>
        <begin position="39"/>
        <end position="128"/>
    </location>
</feature>
<dbReference type="Pfam" id="PF16796">
    <property type="entry name" value="Microtub_bd"/>
    <property type="match status" value="1"/>
</dbReference>
<dbReference type="Proteomes" id="UP000525089">
    <property type="component" value="Unassembled WGS sequence"/>
</dbReference>
<evidence type="ECO:0000256" key="8">
    <source>
        <dbReference type="SAM" id="Coils"/>
    </source>
</evidence>
<evidence type="ECO:0000256" key="1">
    <source>
        <dbReference type="ARBA" id="ARBA00004245"/>
    </source>
</evidence>
<keyword evidence="11" id="KW-1185">Reference proteome</keyword>
<comment type="subcellular location">
    <subcellularLocation>
        <location evidence="1">Cytoplasm</location>
        <location evidence="1">Cytoskeleton</location>
    </subcellularLocation>
</comment>
<organism evidence="10 11">
    <name type="scientific">Pachyramphus minor</name>
    <dbReference type="NCBI Taxonomy" id="369605"/>
    <lineage>
        <taxon>Eukaryota</taxon>
        <taxon>Metazoa</taxon>
        <taxon>Chordata</taxon>
        <taxon>Craniata</taxon>
        <taxon>Vertebrata</taxon>
        <taxon>Euteleostomi</taxon>
        <taxon>Archelosauria</taxon>
        <taxon>Archosauria</taxon>
        <taxon>Dinosauria</taxon>
        <taxon>Saurischia</taxon>
        <taxon>Theropoda</taxon>
        <taxon>Coelurosauria</taxon>
        <taxon>Aves</taxon>
        <taxon>Neognathae</taxon>
        <taxon>Neoaves</taxon>
        <taxon>Telluraves</taxon>
        <taxon>Australaves</taxon>
        <taxon>Passeriformes</taxon>
        <taxon>Tyrannidae</taxon>
        <taxon>Pachyramphus</taxon>
    </lineage>
</organism>
<dbReference type="InterPro" id="IPR001752">
    <property type="entry name" value="Kinesin_motor_dom"/>
</dbReference>
<name>A0A7K5DCU4_9TYRA</name>
<dbReference type="GO" id="GO:0007018">
    <property type="term" value="P:microtubule-based movement"/>
    <property type="evidence" value="ECO:0007669"/>
    <property type="project" value="InterPro"/>
</dbReference>
<keyword evidence="3" id="KW-0547">Nucleotide-binding</keyword>
<dbReference type="GO" id="GO:0008017">
    <property type="term" value="F:microtubule binding"/>
    <property type="evidence" value="ECO:0007669"/>
    <property type="project" value="InterPro"/>
</dbReference>
<evidence type="ECO:0000259" key="9">
    <source>
        <dbReference type="PROSITE" id="PS50067"/>
    </source>
</evidence>
<feature type="coiled-coil region" evidence="8">
    <location>
        <begin position="12"/>
        <end position="39"/>
    </location>
</feature>
<evidence type="ECO:0000256" key="6">
    <source>
        <dbReference type="ARBA" id="ARBA00023212"/>
    </source>
</evidence>
<keyword evidence="8" id="KW-0175">Coiled coil</keyword>
<feature type="non-terminal residue" evidence="10">
    <location>
        <position position="128"/>
    </location>
</feature>
<dbReference type="InterPro" id="IPR031852">
    <property type="entry name" value="Vik1/Cik1_MT-bd"/>
</dbReference>
<gene>
    <name evidence="10" type="primary">Kifc1</name>
    <name evidence="10" type="ORF">PACMIN_R08933</name>
</gene>
<comment type="caution">
    <text evidence="7">Lacks conserved residue(s) required for the propagation of feature annotation.</text>
</comment>
<dbReference type="GO" id="GO:0005874">
    <property type="term" value="C:microtubule"/>
    <property type="evidence" value="ECO:0007669"/>
    <property type="project" value="UniProtKB-KW"/>
</dbReference>
<evidence type="ECO:0000313" key="10">
    <source>
        <dbReference type="EMBL" id="NWS18158.1"/>
    </source>
</evidence>
<dbReference type="AlphaFoldDB" id="A0A7K5DCU4"/>
<evidence type="ECO:0000256" key="4">
    <source>
        <dbReference type="ARBA" id="ARBA00022840"/>
    </source>
</evidence>
<dbReference type="GO" id="GO:0005524">
    <property type="term" value="F:ATP binding"/>
    <property type="evidence" value="ECO:0007669"/>
    <property type="project" value="UniProtKB-KW"/>
</dbReference>
<dbReference type="InterPro" id="IPR027417">
    <property type="entry name" value="P-loop_NTPase"/>
</dbReference>
<dbReference type="GO" id="GO:0003777">
    <property type="term" value="F:microtubule motor activity"/>
    <property type="evidence" value="ECO:0007669"/>
    <property type="project" value="InterPro"/>
</dbReference>
<dbReference type="InterPro" id="IPR036961">
    <property type="entry name" value="Kinesin_motor_dom_sf"/>
</dbReference>
<keyword evidence="4" id="KW-0067">ATP-binding</keyword>
<sequence length="128" mass="15344">LQEVERFQKSLLDQQEERIHLLEMERRRLHNDIQELKGNIRVFCRVRPVLPEESERQRGLQHLHFSPQDPKTLVLTRPDESHVGWERRPELRYDFSFDHVFPPGASQEEVFQEIQLLVQVPPQIHPPS</sequence>
<keyword evidence="5" id="KW-0505">Motor protein</keyword>
<dbReference type="SUPFAM" id="SSF52540">
    <property type="entry name" value="P-loop containing nucleoside triphosphate hydrolases"/>
    <property type="match status" value="1"/>
</dbReference>
<proteinExistence type="inferred from homology"/>
<accession>A0A7K5DCU4</accession>
<dbReference type="InterPro" id="IPR027640">
    <property type="entry name" value="Kinesin-like_fam"/>
</dbReference>
<evidence type="ECO:0000256" key="5">
    <source>
        <dbReference type="ARBA" id="ARBA00023175"/>
    </source>
</evidence>
<evidence type="ECO:0000256" key="3">
    <source>
        <dbReference type="ARBA" id="ARBA00022741"/>
    </source>
</evidence>